<organism evidence="1">
    <name type="scientific">Anguilla anguilla</name>
    <name type="common">European freshwater eel</name>
    <name type="synonym">Muraena anguilla</name>
    <dbReference type="NCBI Taxonomy" id="7936"/>
    <lineage>
        <taxon>Eukaryota</taxon>
        <taxon>Metazoa</taxon>
        <taxon>Chordata</taxon>
        <taxon>Craniata</taxon>
        <taxon>Vertebrata</taxon>
        <taxon>Euteleostomi</taxon>
        <taxon>Actinopterygii</taxon>
        <taxon>Neopterygii</taxon>
        <taxon>Teleostei</taxon>
        <taxon>Anguilliformes</taxon>
        <taxon>Anguillidae</taxon>
        <taxon>Anguilla</taxon>
    </lineage>
</organism>
<proteinExistence type="predicted"/>
<sequence length="15" mass="1766">MRISLFSHSQFEANV</sequence>
<accession>A0A0E9T4L1</accession>
<evidence type="ECO:0000313" key="1">
    <source>
        <dbReference type="EMBL" id="JAH48554.1"/>
    </source>
</evidence>
<dbReference type="EMBL" id="GBXM01060023">
    <property type="protein sequence ID" value="JAH48554.1"/>
    <property type="molecule type" value="Transcribed_RNA"/>
</dbReference>
<name>A0A0E9T4L1_ANGAN</name>
<protein>
    <submittedName>
        <fullName evidence="1">Uncharacterized protein</fullName>
    </submittedName>
</protein>
<reference evidence="1" key="1">
    <citation type="submission" date="2014-11" db="EMBL/GenBank/DDBJ databases">
        <authorList>
            <person name="Amaro Gonzalez C."/>
        </authorList>
    </citation>
    <scope>NUCLEOTIDE SEQUENCE</scope>
</reference>
<reference evidence="1" key="2">
    <citation type="journal article" date="2015" name="Fish Shellfish Immunol.">
        <title>Early steps in the European eel (Anguilla anguilla)-Vibrio vulnificus interaction in the gills: Role of the RtxA13 toxin.</title>
        <authorList>
            <person name="Callol A."/>
            <person name="Pajuelo D."/>
            <person name="Ebbesson L."/>
            <person name="Teles M."/>
            <person name="MacKenzie S."/>
            <person name="Amaro C."/>
        </authorList>
    </citation>
    <scope>NUCLEOTIDE SEQUENCE</scope>
</reference>